<gene>
    <name evidence="3" type="ORF">g.13320</name>
</gene>
<evidence type="ECO:0008006" key="4">
    <source>
        <dbReference type="Google" id="ProtNLM"/>
    </source>
</evidence>
<feature type="domain" description="CS" evidence="2">
    <location>
        <begin position="21"/>
        <end position="106"/>
    </location>
</feature>
<dbReference type="PROSITE" id="PS51203">
    <property type="entry name" value="CS"/>
    <property type="match status" value="1"/>
</dbReference>
<evidence type="ECO:0000259" key="2">
    <source>
        <dbReference type="PROSITE" id="PS51203"/>
    </source>
</evidence>
<dbReference type="PROSITE" id="PS51048">
    <property type="entry name" value="SGS"/>
    <property type="match status" value="1"/>
</dbReference>
<dbReference type="AlphaFoldDB" id="A0A1B6H6Q5"/>
<protein>
    <recommendedName>
        <fullName evidence="4">CS domain-containing protein</fullName>
    </recommendedName>
</protein>
<name>A0A1B6H6Q5_9HEMI</name>
<evidence type="ECO:0000313" key="3">
    <source>
        <dbReference type="EMBL" id="JAS70387.1"/>
    </source>
</evidence>
<dbReference type="EMBL" id="GECU01037319">
    <property type="protein sequence ID" value="JAS70387.1"/>
    <property type="molecule type" value="Transcribed_RNA"/>
</dbReference>
<feature type="domain" description="SGS" evidence="1">
    <location>
        <begin position="109"/>
        <end position="202"/>
    </location>
</feature>
<dbReference type="GO" id="GO:0051087">
    <property type="term" value="F:protein-folding chaperone binding"/>
    <property type="evidence" value="ECO:0007669"/>
    <property type="project" value="InterPro"/>
</dbReference>
<dbReference type="Gene3D" id="2.60.40.790">
    <property type="match status" value="1"/>
</dbReference>
<dbReference type="InterPro" id="IPR007052">
    <property type="entry name" value="CS_dom"/>
</dbReference>
<dbReference type="PANTHER" id="PTHR45862">
    <property type="entry name" value="PROTEIN SGT1 HOMOLOG"/>
    <property type="match status" value="1"/>
</dbReference>
<dbReference type="Pfam" id="PF04969">
    <property type="entry name" value="CS"/>
    <property type="match status" value="1"/>
</dbReference>
<accession>A0A1B6H6Q5</accession>
<evidence type="ECO:0000259" key="1">
    <source>
        <dbReference type="PROSITE" id="PS51048"/>
    </source>
</evidence>
<dbReference type="Pfam" id="PF05002">
    <property type="entry name" value="SGS"/>
    <property type="match status" value="1"/>
</dbReference>
<dbReference type="SUPFAM" id="SSF49764">
    <property type="entry name" value="HSP20-like chaperones"/>
    <property type="match status" value="1"/>
</dbReference>
<organism evidence="3">
    <name type="scientific">Homalodisca liturata</name>
    <dbReference type="NCBI Taxonomy" id="320908"/>
    <lineage>
        <taxon>Eukaryota</taxon>
        <taxon>Metazoa</taxon>
        <taxon>Ecdysozoa</taxon>
        <taxon>Arthropoda</taxon>
        <taxon>Hexapoda</taxon>
        <taxon>Insecta</taxon>
        <taxon>Pterygota</taxon>
        <taxon>Neoptera</taxon>
        <taxon>Paraneoptera</taxon>
        <taxon>Hemiptera</taxon>
        <taxon>Auchenorrhyncha</taxon>
        <taxon>Membracoidea</taxon>
        <taxon>Cicadellidae</taxon>
        <taxon>Cicadellinae</taxon>
        <taxon>Proconiini</taxon>
        <taxon>Homalodisca</taxon>
    </lineage>
</organism>
<dbReference type="InterPro" id="IPR008978">
    <property type="entry name" value="HSP20-like_chaperone"/>
</dbReference>
<proteinExistence type="predicted"/>
<reference evidence="3" key="1">
    <citation type="submission" date="2015-11" db="EMBL/GenBank/DDBJ databases">
        <title>De novo transcriptome assembly of four potential Pierce s Disease insect vectors from Arizona vineyards.</title>
        <authorList>
            <person name="Tassone E.E."/>
        </authorList>
    </citation>
    <scope>NUCLEOTIDE SEQUENCE</scope>
</reference>
<dbReference type="InterPro" id="IPR007699">
    <property type="entry name" value="SGS_dom"/>
</dbReference>
<dbReference type="InterPro" id="IPR044563">
    <property type="entry name" value="Sgt1-like"/>
</dbReference>
<sequence>MEEKRESESGNTQTDQSCVPKSNFKYDWYQTDTHVTVNILIKNLSKDDVEIDFEEKSFTLDLLKDESFSLNLFKPIAPSKCTYRITPTKVELKLKKLNEDFWSGLEAVKGPEVKETPLPLAKHNWDKFVETELKDDPAQGEAALNELFQKIYSEGSDEVKKAMNKSFLESGGTVLSTNWNEVGDKTVDIKPPDGMEWKKWDQP</sequence>